<dbReference type="PANTHER" id="PTHR24305:SF166">
    <property type="entry name" value="CYTOCHROME P450 12A4, MITOCHONDRIAL-RELATED"/>
    <property type="match status" value="1"/>
</dbReference>
<evidence type="ECO:0000256" key="14">
    <source>
        <dbReference type="RuleBase" id="RU000461"/>
    </source>
</evidence>
<protein>
    <recommendedName>
        <fullName evidence="17">Cytochrome P450</fullName>
    </recommendedName>
</protein>
<dbReference type="Pfam" id="PF00067">
    <property type="entry name" value="p450"/>
    <property type="match status" value="1"/>
</dbReference>
<evidence type="ECO:0000256" key="13">
    <source>
        <dbReference type="PIRSR" id="PIRSR602401-1"/>
    </source>
</evidence>
<keyword evidence="9 14" id="KW-0560">Oxidoreductase</keyword>
<dbReference type="PROSITE" id="PS00086">
    <property type="entry name" value="CYTOCHROME_P450"/>
    <property type="match status" value="1"/>
</dbReference>
<comment type="subcellular location">
    <subcellularLocation>
        <location evidence="2">Membrane</location>
    </subcellularLocation>
</comment>
<evidence type="ECO:0000256" key="2">
    <source>
        <dbReference type="ARBA" id="ARBA00004370"/>
    </source>
</evidence>
<evidence type="ECO:0000256" key="3">
    <source>
        <dbReference type="ARBA" id="ARBA00004721"/>
    </source>
</evidence>
<dbReference type="InterPro" id="IPR001128">
    <property type="entry name" value="Cyt_P450"/>
</dbReference>
<dbReference type="InterPro" id="IPR036396">
    <property type="entry name" value="Cyt_P450_sf"/>
</dbReference>
<dbReference type="InterPro" id="IPR017972">
    <property type="entry name" value="Cyt_P450_CS"/>
</dbReference>
<keyword evidence="16" id="KW-1185">Reference proteome</keyword>
<dbReference type="PANTHER" id="PTHR24305">
    <property type="entry name" value="CYTOCHROME P450"/>
    <property type="match status" value="1"/>
</dbReference>
<dbReference type="SUPFAM" id="SSF48264">
    <property type="entry name" value="Cytochrome P450"/>
    <property type="match status" value="1"/>
</dbReference>
<keyword evidence="5 13" id="KW-0349">Heme</keyword>
<dbReference type="AlphaFoldDB" id="A0AAW0BEY3"/>
<keyword evidence="12" id="KW-0472">Membrane</keyword>
<dbReference type="GO" id="GO:0004497">
    <property type="term" value="F:monooxygenase activity"/>
    <property type="evidence" value="ECO:0007669"/>
    <property type="project" value="UniProtKB-KW"/>
</dbReference>
<dbReference type="GO" id="GO:0016020">
    <property type="term" value="C:membrane"/>
    <property type="evidence" value="ECO:0007669"/>
    <property type="project" value="UniProtKB-SubCell"/>
</dbReference>
<dbReference type="PRINTS" id="PR00463">
    <property type="entry name" value="EP450I"/>
</dbReference>
<evidence type="ECO:0000313" key="16">
    <source>
        <dbReference type="Proteomes" id="UP001383192"/>
    </source>
</evidence>
<organism evidence="15 16">
    <name type="scientific">Paramarasmius palmivorus</name>
    <dbReference type="NCBI Taxonomy" id="297713"/>
    <lineage>
        <taxon>Eukaryota</taxon>
        <taxon>Fungi</taxon>
        <taxon>Dikarya</taxon>
        <taxon>Basidiomycota</taxon>
        <taxon>Agaricomycotina</taxon>
        <taxon>Agaricomycetes</taxon>
        <taxon>Agaricomycetidae</taxon>
        <taxon>Agaricales</taxon>
        <taxon>Marasmiineae</taxon>
        <taxon>Marasmiaceae</taxon>
        <taxon>Paramarasmius</taxon>
    </lineage>
</organism>
<evidence type="ECO:0000256" key="7">
    <source>
        <dbReference type="ARBA" id="ARBA00022723"/>
    </source>
</evidence>
<keyword evidence="7 13" id="KW-0479">Metal-binding</keyword>
<comment type="cofactor">
    <cofactor evidence="1 13">
        <name>heme</name>
        <dbReference type="ChEBI" id="CHEBI:30413"/>
    </cofactor>
</comment>
<dbReference type="InterPro" id="IPR002401">
    <property type="entry name" value="Cyt_P450_E_grp-I"/>
</dbReference>
<dbReference type="Proteomes" id="UP001383192">
    <property type="component" value="Unassembled WGS sequence"/>
</dbReference>
<evidence type="ECO:0000256" key="9">
    <source>
        <dbReference type="ARBA" id="ARBA00023002"/>
    </source>
</evidence>
<keyword evidence="11 14" id="KW-0503">Monooxygenase</keyword>
<gene>
    <name evidence="15" type="ORF">VNI00_016610</name>
</gene>
<keyword evidence="8" id="KW-1133">Transmembrane helix</keyword>
<comment type="pathway">
    <text evidence="3">Secondary metabolite biosynthesis; terpenoid biosynthesis.</text>
</comment>
<evidence type="ECO:0000256" key="5">
    <source>
        <dbReference type="ARBA" id="ARBA00022617"/>
    </source>
</evidence>
<dbReference type="EMBL" id="JAYKXP010000133">
    <property type="protein sequence ID" value="KAK7023648.1"/>
    <property type="molecule type" value="Genomic_DNA"/>
</dbReference>
<evidence type="ECO:0000313" key="15">
    <source>
        <dbReference type="EMBL" id="KAK7023648.1"/>
    </source>
</evidence>
<feature type="binding site" description="axial binding residue" evidence="13">
    <location>
        <position position="432"/>
    </location>
    <ligand>
        <name>heme</name>
        <dbReference type="ChEBI" id="CHEBI:30413"/>
    </ligand>
    <ligandPart>
        <name>Fe</name>
        <dbReference type="ChEBI" id="CHEBI:18248"/>
    </ligandPart>
</feature>
<evidence type="ECO:0008006" key="17">
    <source>
        <dbReference type="Google" id="ProtNLM"/>
    </source>
</evidence>
<dbReference type="GO" id="GO:0020037">
    <property type="term" value="F:heme binding"/>
    <property type="evidence" value="ECO:0007669"/>
    <property type="project" value="InterPro"/>
</dbReference>
<dbReference type="GO" id="GO:0005506">
    <property type="term" value="F:iron ion binding"/>
    <property type="evidence" value="ECO:0007669"/>
    <property type="project" value="InterPro"/>
</dbReference>
<keyword evidence="10 13" id="KW-0408">Iron</keyword>
<sequence length="492" mass="54824">MEQWAKEYGNVYQIPTVFGGRRVILCDLRAIRDFYAKETWTYVGTPFSKRLLGNFGKGILWAEGEGHRRQRKALSPAFSNVGIRRLTSVFYDSAYKLKTHWDNELINQQNGVIIEVQAWMNRVAIDSIGIAGFSHDFGALDGKVSPVVAAFESLGSARPSTLARINFLLSSVIPVLSYIPTERSRMFEELKRSMRAIADVLLERSRKAISDEKSIIGLLSMFSIFAFAKPHAVVIVKAESTDGELHMSEEEVLAQLIDADERASPSSLLPSGYETTSLSLTWALIELAKHPEKQERLRKELLELGGSTDPTWDQLTGSEFLYLDAVVHETLRLHPPLVEIKRVAAQDDIIPLATPIKTTDGQVVTSVTIAKGHMGTRSKEFIPERWIGFASDGESKRVDKAGKSSDIGIPTSAQEIQGHKHILTFSDGPRTCLGKSFALAEFKAVLSVLIRSYSFEFDDSDTKIEMHRAVFPRPKVQGCDGAKVPMRVRRVD</sequence>
<evidence type="ECO:0000256" key="1">
    <source>
        <dbReference type="ARBA" id="ARBA00001971"/>
    </source>
</evidence>
<evidence type="ECO:0000256" key="10">
    <source>
        <dbReference type="ARBA" id="ARBA00023004"/>
    </source>
</evidence>
<dbReference type="GO" id="GO:0016705">
    <property type="term" value="F:oxidoreductase activity, acting on paired donors, with incorporation or reduction of molecular oxygen"/>
    <property type="evidence" value="ECO:0007669"/>
    <property type="project" value="InterPro"/>
</dbReference>
<accession>A0AAW0BEY3</accession>
<keyword evidence="6" id="KW-0812">Transmembrane</keyword>
<comment type="caution">
    <text evidence="15">The sequence shown here is derived from an EMBL/GenBank/DDBJ whole genome shotgun (WGS) entry which is preliminary data.</text>
</comment>
<name>A0AAW0BEY3_9AGAR</name>
<dbReference type="Gene3D" id="1.10.630.10">
    <property type="entry name" value="Cytochrome P450"/>
    <property type="match status" value="1"/>
</dbReference>
<dbReference type="PRINTS" id="PR00385">
    <property type="entry name" value="P450"/>
</dbReference>
<evidence type="ECO:0000256" key="11">
    <source>
        <dbReference type="ARBA" id="ARBA00023033"/>
    </source>
</evidence>
<evidence type="ECO:0000256" key="8">
    <source>
        <dbReference type="ARBA" id="ARBA00022989"/>
    </source>
</evidence>
<evidence type="ECO:0000256" key="12">
    <source>
        <dbReference type="ARBA" id="ARBA00023136"/>
    </source>
</evidence>
<reference evidence="15 16" key="1">
    <citation type="submission" date="2024-01" db="EMBL/GenBank/DDBJ databases">
        <title>A draft genome for a cacao thread blight-causing isolate of Paramarasmius palmivorus.</title>
        <authorList>
            <person name="Baruah I.K."/>
            <person name="Bukari Y."/>
            <person name="Amoako-Attah I."/>
            <person name="Meinhardt L.W."/>
            <person name="Bailey B.A."/>
            <person name="Cohen S.P."/>
        </authorList>
    </citation>
    <scope>NUCLEOTIDE SEQUENCE [LARGE SCALE GENOMIC DNA]</scope>
    <source>
        <strain evidence="15 16">GH-12</strain>
    </source>
</reference>
<evidence type="ECO:0000256" key="6">
    <source>
        <dbReference type="ARBA" id="ARBA00022692"/>
    </source>
</evidence>
<dbReference type="InterPro" id="IPR050121">
    <property type="entry name" value="Cytochrome_P450_monoxygenase"/>
</dbReference>
<comment type="similarity">
    <text evidence="4 14">Belongs to the cytochrome P450 family.</text>
</comment>
<proteinExistence type="inferred from homology"/>
<evidence type="ECO:0000256" key="4">
    <source>
        <dbReference type="ARBA" id="ARBA00010617"/>
    </source>
</evidence>